<gene>
    <name evidence="1" type="ORF">SDC9_158288</name>
</gene>
<accession>A0A645FAQ4</accession>
<comment type="caution">
    <text evidence="1">The sequence shown here is derived from an EMBL/GenBank/DDBJ whole genome shotgun (WGS) entry which is preliminary data.</text>
</comment>
<name>A0A645FAQ4_9ZZZZ</name>
<dbReference type="EMBL" id="VSSQ01057180">
    <property type="protein sequence ID" value="MPN10990.1"/>
    <property type="molecule type" value="Genomic_DNA"/>
</dbReference>
<proteinExistence type="predicted"/>
<reference evidence="1" key="1">
    <citation type="submission" date="2019-08" db="EMBL/GenBank/DDBJ databases">
        <authorList>
            <person name="Kucharzyk K."/>
            <person name="Murdoch R.W."/>
            <person name="Higgins S."/>
            <person name="Loffler F."/>
        </authorList>
    </citation>
    <scope>NUCLEOTIDE SEQUENCE</scope>
</reference>
<evidence type="ECO:0000313" key="1">
    <source>
        <dbReference type="EMBL" id="MPN10990.1"/>
    </source>
</evidence>
<dbReference type="AlphaFoldDB" id="A0A645FAQ4"/>
<sequence>MAVKSNLRLWPRHLQRQGWALDASLCCPVIPAPAKRRWFRHCALPSMKRMDFSWRGNSTSTSRGYPCSLCGRSCSSLPARCVRRTLLSSNNGGFKSGTPWVTWDGSSQTWPQSGSFSWGRSRQSPRLAPLRRLTDSHPCYGNSCPYFAVLNTLSCYSLMTGNGPTQPH</sequence>
<organism evidence="1">
    <name type="scientific">bioreactor metagenome</name>
    <dbReference type="NCBI Taxonomy" id="1076179"/>
    <lineage>
        <taxon>unclassified sequences</taxon>
        <taxon>metagenomes</taxon>
        <taxon>ecological metagenomes</taxon>
    </lineage>
</organism>
<protein>
    <submittedName>
        <fullName evidence="1">Uncharacterized protein</fullName>
    </submittedName>
</protein>